<dbReference type="InterPro" id="IPR012675">
    <property type="entry name" value="Beta-grasp_dom_sf"/>
</dbReference>
<dbReference type="PANTHER" id="PTHR47354">
    <property type="entry name" value="NADH OXIDOREDUCTASE HCR"/>
    <property type="match status" value="1"/>
</dbReference>
<dbReference type="SUPFAM" id="SSF52343">
    <property type="entry name" value="Ferredoxin reductase-like, C-terminal NADP-linked domain"/>
    <property type="match status" value="1"/>
</dbReference>
<dbReference type="Proteomes" id="UP000075515">
    <property type="component" value="Unassembled WGS sequence"/>
</dbReference>
<sequence length="334" mass="35379">MGECGTCKCRLTKGRVRLKKDISGHVTPEELSAGFILACQSLAESEDVAVEVPGVGRERSTSGAPVQPVQTDASITRATPLAPGILAIEVGLAAEIRYVAGQYAQLASPGVPGLGEPRCYSFAEAPARASPRRALFHIRHVPGGAFTDWLFAADRTGSRLCFSGPHGGFRYHEAERPLLCVAGGTGLSPISAILEQGISDGLARDVTLVVGARTQQDLYGLDTIASIEERWRGRFAFVPVLSREPAGSSWTGREGHVTDYLREVAAAHADRAAYLCGPPGMIDAALDVLRGVIPPDHLHYDRFLDRGSIALATRAGGRARTPRAEGGSSCSEVL</sequence>
<evidence type="ECO:0000313" key="3">
    <source>
        <dbReference type="EMBL" id="KYF76261.1"/>
    </source>
</evidence>
<evidence type="ECO:0000256" key="1">
    <source>
        <dbReference type="SAM" id="MobiDB-lite"/>
    </source>
</evidence>
<dbReference type="PRINTS" id="PR00410">
    <property type="entry name" value="PHEHYDRXLASE"/>
</dbReference>
<dbReference type="InterPro" id="IPR050415">
    <property type="entry name" value="MRET"/>
</dbReference>
<dbReference type="SUPFAM" id="SSF54292">
    <property type="entry name" value="2Fe-2S ferredoxin-like"/>
    <property type="match status" value="1"/>
</dbReference>
<dbReference type="EMBL" id="JEMC01004049">
    <property type="protein sequence ID" value="KYF76261.1"/>
    <property type="molecule type" value="Genomic_DNA"/>
</dbReference>
<dbReference type="Pfam" id="PF00111">
    <property type="entry name" value="Fer2"/>
    <property type="match status" value="1"/>
</dbReference>
<dbReference type="InterPro" id="IPR001041">
    <property type="entry name" value="2Fe-2S_ferredoxin-type"/>
</dbReference>
<feature type="domain" description="FAD-binding FR-type" evidence="2">
    <location>
        <begin position="68"/>
        <end position="172"/>
    </location>
</feature>
<evidence type="ECO:0000259" key="2">
    <source>
        <dbReference type="PROSITE" id="PS51384"/>
    </source>
</evidence>
<accession>A0A150R7T3</accession>
<reference evidence="3 4" key="1">
    <citation type="submission" date="2014-02" db="EMBL/GenBank/DDBJ databases">
        <title>The small core and large imbalanced accessory genome model reveals a collaborative survival strategy of Sorangium cellulosum strains in nature.</title>
        <authorList>
            <person name="Han K."/>
            <person name="Peng R."/>
            <person name="Blom J."/>
            <person name="Li Y.-Z."/>
        </authorList>
    </citation>
    <scope>NUCLEOTIDE SEQUENCE [LARGE SCALE GENOMIC DNA]</scope>
    <source>
        <strain evidence="3 4">So0149</strain>
    </source>
</reference>
<dbReference type="Gene3D" id="3.10.20.30">
    <property type="match status" value="1"/>
</dbReference>
<dbReference type="SUPFAM" id="SSF63380">
    <property type="entry name" value="Riboflavin synthase domain-like"/>
    <property type="match status" value="1"/>
</dbReference>
<dbReference type="AlphaFoldDB" id="A0A150R7T3"/>
<proteinExistence type="predicted"/>
<dbReference type="Pfam" id="PF00970">
    <property type="entry name" value="FAD_binding_6"/>
    <property type="match status" value="1"/>
</dbReference>
<dbReference type="CDD" id="cd00207">
    <property type="entry name" value="fer2"/>
    <property type="match status" value="1"/>
</dbReference>
<feature type="region of interest" description="Disordered" evidence="1">
    <location>
        <begin position="315"/>
        <end position="334"/>
    </location>
</feature>
<dbReference type="InterPro" id="IPR008333">
    <property type="entry name" value="Cbr1-like_FAD-bd_dom"/>
</dbReference>
<feature type="compositionally biased region" description="Low complexity" evidence="1">
    <location>
        <begin position="315"/>
        <end position="327"/>
    </location>
</feature>
<dbReference type="PANTHER" id="PTHR47354:SF5">
    <property type="entry name" value="PROTEIN RFBI"/>
    <property type="match status" value="1"/>
</dbReference>
<comment type="caution">
    <text evidence="3">The sequence shown here is derived from an EMBL/GenBank/DDBJ whole genome shotgun (WGS) entry which is preliminary data.</text>
</comment>
<dbReference type="InterPro" id="IPR017938">
    <property type="entry name" value="Riboflavin_synthase-like_b-brl"/>
</dbReference>
<evidence type="ECO:0000313" key="4">
    <source>
        <dbReference type="Proteomes" id="UP000075515"/>
    </source>
</evidence>
<protein>
    <recommendedName>
        <fullName evidence="2">FAD-binding FR-type domain-containing protein</fullName>
    </recommendedName>
</protein>
<dbReference type="InterPro" id="IPR001433">
    <property type="entry name" value="OxRdtase_FAD/NAD-bd"/>
</dbReference>
<dbReference type="InterPro" id="IPR017927">
    <property type="entry name" value="FAD-bd_FR_type"/>
</dbReference>
<dbReference type="Pfam" id="PF00175">
    <property type="entry name" value="NAD_binding_1"/>
    <property type="match status" value="1"/>
</dbReference>
<dbReference type="GO" id="GO:0051536">
    <property type="term" value="F:iron-sulfur cluster binding"/>
    <property type="evidence" value="ECO:0007669"/>
    <property type="project" value="InterPro"/>
</dbReference>
<name>A0A150R7T3_SORCE</name>
<dbReference type="InterPro" id="IPR039261">
    <property type="entry name" value="FNR_nucleotide-bd"/>
</dbReference>
<dbReference type="GO" id="GO:0016491">
    <property type="term" value="F:oxidoreductase activity"/>
    <property type="evidence" value="ECO:0007669"/>
    <property type="project" value="InterPro"/>
</dbReference>
<dbReference type="Gene3D" id="2.40.30.10">
    <property type="entry name" value="Translation factors"/>
    <property type="match status" value="1"/>
</dbReference>
<dbReference type="InterPro" id="IPR036010">
    <property type="entry name" value="2Fe-2S_ferredoxin-like_sf"/>
</dbReference>
<organism evidence="3 4">
    <name type="scientific">Sorangium cellulosum</name>
    <name type="common">Polyangium cellulosum</name>
    <dbReference type="NCBI Taxonomy" id="56"/>
    <lineage>
        <taxon>Bacteria</taxon>
        <taxon>Pseudomonadati</taxon>
        <taxon>Myxococcota</taxon>
        <taxon>Polyangia</taxon>
        <taxon>Polyangiales</taxon>
        <taxon>Polyangiaceae</taxon>
        <taxon>Sorangium</taxon>
    </lineage>
</organism>
<dbReference type="PROSITE" id="PS51384">
    <property type="entry name" value="FAD_FR"/>
    <property type="match status" value="1"/>
</dbReference>
<gene>
    <name evidence="3" type="ORF">BE18_26055</name>
</gene>
<dbReference type="Gene3D" id="3.40.50.80">
    <property type="entry name" value="Nucleotide-binding domain of ferredoxin-NADP reductase (FNR) module"/>
    <property type="match status" value="1"/>
</dbReference>